<keyword evidence="3" id="KW-0274">FAD</keyword>
<evidence type="ECO:0000256" key="3">
    <source>
        <dbReference type="ARBA" id="ARBA00022827"/>
    </source>
</evidence>
<evidence type="ECO:0000256" key="2">
    <source>
        <dbReference type="ARBA" id="ARBA00022630"/>
    </source>
</evidence>
<evidence type="ECO:0000256" key="5">
    <source>
        <dbReference type="ARBA" id="ARBA00023033"/>
    </source>
</evidence>
<evidence type="ECO:0000256" key="1">
    <source>
        <dbReference type="ARBA" id="ARBA00007992"/>
    </source>
</evidence>
<dbReference type="PRINTS" id="PR00420">
    <property type="entry name" value="RNGMNOXGNASE"/>
</dbReference>
<dbReference type="InterPro" id="IPR050493">
    <property type="entry name" value="FAD-dep_Monooxygenase_BioMet"/>
</dbReference>
<dbReference type="EMBL" id="ML213524">
    <property type="protein sequence ID" value="TFK47446.1"/>
    <property type="molecule type" value="Genomic_DNA"/>
</dbReference>
<dbReference type="Gene3D" id="3.50.50.60">
    <property type="entry name" value="FAD/NAD(P)-binding domain"/>
    <property type="match status" value="1"/>
</dbReference>
<protein>
    <submittedName>
        <fullName evidence="7">FAD/NAD(P)-binding domain-containing protein</fullName>
    </submittedName>
</protein>
<proteinExistence type="inferred from homology"/>
<keyword evidence="5" id="KW-0503">Monooxygenase</keyword>
<name>A0A5C3MSN6_9AGAM</name>
<reference evidence="7 8" key="1">
    <citation type="journal article" date="2019" name="Nat. Ecol. Evol.">
        <title>Megaphylogeny resolves global patterns of mushroom evolution.</title>
        <authorList>
            <person name="Varga T."/>
            <person name="Krizsan K."/>
            <person name="Foldi C."/>
            <person name="Dima B."/>
            <person name="Sanchez-Garcia M."/>
            <person name="Sanchez-Ramirez S."/>
            <person name="Szollosi G.J."/>
            <person name="Szarkandi J.G."/>
            <person name="Papp V."/>
            <person name="Albert L."/>
            <person name="Andreopoulos W."/>
            <person name="Angelini C."/>
            <person name="Antonin V."/>
            <person name="Barry K.W."/>
            <person name="Bougher N.L."/>
            <person name="Buchanan P."/>
            <person name="Buyck B."/>
            <person name="Bense V."/>
            <person name="Catcheside P."/>
            <person name="Chovatia M."/>
            <person name="Cooper J."/>
            <person name="Damon W."/>
            <person name="Desjardin D."/>
            <person name="Finy P."/>
            <person name="Geml J."/>
            <person name="Haridas S."/>
            <person name="Hughes K."/>
            <person name="Justo A."/>
            <person name="Karasinski D."/>
            <person name="Kautmanova I."/>
            <person name="Kiss B."/>
            <person name="Kocsube S."/>
            <person name="Kotiranta H."/>
            <person name="LaButti K.M."/>
            <person name="Lechner B.E."/>
            <person name="Liimatainen K."/>
            <person name="Lipzen A."/>
            <person name="Lukacs Z."/>
            <person name="Mihaltcheva S."/>
            <person name="Morgado L.N."/>
            <person name="Niskanen T."/>
            <person name="Noordeloos M.E."/>
            <person name="Ohm R.A."/>
            <person name="Ortiz-Santana B."/>
            <person name="Ovrebo C."/>
            <person name="Racz N."/>
            <person name="Riley R."/>
            <person name="Savchenko A."/>
            <person name="Shiryaev A."/>
            <person name="Soop K."/>
            <person name="Spirin V."/>
            <person name="Szebenyi C."/>
            <person name="Tomsovsky M."/>
            <person name="Tulloss R.E."/>
            <person name="Uehling J."/>
            <person name="Grigoriev I.V."/>
            <person name="Vagvolgyi C."/>
            <person name="Papp T."/>
            <person name="Martin F.M."/>
            <person name="Miettinen O."/>
            <person name="Hibbett D.S."/>
            <person name="Nagy L.G."/>
        </authorList>
    </citation>
    <scope>NUCLEOTIDE SEQUENCE [LARGE SCALE GENOMIC DNA]</scope>
    <source>
        <strain evidence="7 8">OMC1185</strain>
    </source>
</reference>
<comment type="similarity">
    <text evidence="1">Belongs to the paxM FAD-dependent monooxygenase family.</text>
</comment>
<dbReference type="AlphaFoldDB" id="A0A5C3MSN6"/>
<evidence type="ECO:0000313" key="7">
    <source>
        <dbReference type="EMBL" id="TFK47446.1"/>
    </source>
</evidence>
<keyword evidence="8" id="KW-1185">Reference proteome</keyword>
<keyword evidence="2" id="KW-0285">Flavoprotein</keyword>
<organism evidence="7 8">
    <name type="scientific">Heliocybe sulcata</name>
    <dbReference type="NCBI Taxonomy" id="5364"/>
    <lineage>
        <taxon>Eukaryota</taxon>
        <taxon>Fungi</taxon>
        <taxon>Dikarya</taxon>
        <taxon>Basidiomycota</taxon>
        <taxon>Agaricomycotina</taxon>
        <taxon>Agaricomycetes</taxon>
        <taxon>Gloeophyllales</taxon>
        <taxon>Gloeophyllaceae</taxon>
        <taxon>Heliocybe</taxon>
    </lineage>
</organism>
<accession>A0A5C3MSN6</accession>
<dbReference type="GO" id="GO:0004497">
    <property type="term" value="F:monooxygenase activity"/>
    <property type="evidence" value="ECO:0007669"/>
    <property type="project" value="UniProtKB-KW"/>
</dbReference>
<dbReference type="InterPro" id="IPR036188">
    <property type="entry name" value="FAD/NAD-bd_sf"/>
</dbReference>
<dbReference type="Proteomes" id="UP000305948">
    <property type="component" value="Unassembled WGS sequence"/>
</dbReference>
<evidence type="ECO:0000256" key="4">
    <source>
        <dbReference type="ARBA" id="ARBA00023002"/>
    </source>
</evidence>
<dbReference type="PANTHER" id="PTHR13789:SF147">
    <property type="entry name" value="PUTATIVE (AFU_ORTHOLOGUE AFUA_2G01950)-RELATED"/>
    <property type="match status" value="1"/>
</dbReference>
<gene>
    <name evidence="7" type="ORF">OE88DRAFT_1772436</name>
</gene>
<dbReference type="GO" id="GO:0071949">
    <property type="term" value="F:FAD binding"/>
    <property type="evidence" value="ECO:0007669"/>
    <property type="project" value="InterPro"/>
</dbReference>
<feature type="domain" description="FAD-binding" evidence="6">
    <location>
        <begin position="36"/>
        <end position="383"/>
    </location>
</feature>
<evidence type="ECO:0000259" key="6">
    <source>
        <dbReference type="Pfam" id="PF01494"/>
    </source>
</evidence>
<dbReference type="InterPro" id="IPR002938">
    <property type="entry name" value="FAD-bd"/>
</dbReference>
<keyword evidence="4" id="KW-0560">Oxidoreductase</keyword>
<dbReference type="OrthoDB" id="1878542at2759"/>
<dbReference type="SUPFAM" id="SSF51905">
    <property type="entry name" value="FAD/NAD(P)-binding domain"/>
    <property type="match status" value="1"/>
</dbReference>
<evidence type="ECO:0000313" key="8">
    <source>
        <dbReference type="Proteomes" id="UP000305948"/>
    </source>
</evidence>
<sequence>MDQAGSILAKSVVEDALKKAEVTDLYNGRRATVPLDIVVVGCGLGGLAAAYCLGQAGHKVTVLDSAHAIGEVGAGIQVTPNVTRLLFRWGLRPVLEEVIVKPEALAFHRWETGERIAYTRWGDSMTEDHGAPYYHIHRADFHKILFDLASSRMTLRLKSRVVGVDPSTPSLTLETGEVVKADLIVGADGLKSFVREVVIGGPDKPQATGDAVYRAIVPTSEMMKDPSLQSLVETPEMCGWMGPGRHIMAYNIRAKKEYNLVMAYPDDGSTESWTAEGDPDQMRGLVAGWEPRIQKLFGLVKTALKGKLMDRTPLDTWIHKDDKVILLGDACHPMLPYRAQGAAMALEDGAVLGNLFSRLTDRAQLPALIHAYEHLRLPRASATQASARLNQKIFHLPDGPQQQARDAEMRQAMRMELGQEIGSVGAGGNEGNANQWADKKKSALQFGYDADEEVERWWKENGQEVLRIRGSVPSRM</sequence>
<dbReference type="PANTHER" id="PTHR13789">
    <property type="entry name" value="MONOOXYGENASE"/>
    <property type="match status" value="1"/>
</dbReference>
<dbReference type="Pfam" id="PF01494">
    <property type="entry name" value="FAD_binding_3"/>
    <property type="match status" value="1"/>
</dbReference>
<dbReference type="SUPFAM" id="SSF54373">
    <property type="entry name" value="FAD-linked reductases, C-terminal domain"/>
    <property type="match status" value="1"/>
</dbReference>
<dbReference type="STRING" id="5364.A0A5C3MSN6"/>
<dbReference type="FunFam" id="3.50.50.60:FF:000115">
    <property type="entry name" value="Salicylate hydroxylase, putative"/>
    <property type="match status" value="1"/>
</dbReference>